<dbReference type="KEGG" id="schv:BRCON_2796"/>
<proteinExistence type="predicted"/>
<dbReference type="Proteomes" id="UP000262583">
    <property type="component" value="Chromosome"/>
</dbReference>
<dbReference type="EMBL" id="CP030759">
    <property type="protein sequence ID" value="AXA37538.1"/>
    <property type="molecule type" value="Genomic_DNA"/>
</dbReference>
<name>A0A2Z4Y9N5_SUMC1</name>
<gene>
    <name evidence="1" type="ORF">BRCON_2796</name>
</gene>
<accession>A0A2Z4Y9N5</accession>
<dbReference type="AlphaFoldDB" id="A0A2Z4Y9N5"/>
<evidence type="ECO:0000313" key="2">
    <source>
        <dbReference type="Proteomes" id="UP000262583"/>
    </source>
</evidence>
<sequence>MAVPKDERAEAKESVSEEELLEDIAGRICQRQMASPAIFLLESLKPVNFIGSQLMLALGPLAGLIVEPSRWEQLAHALEKRSTIERLIRKIEEREREPSVRN</sequence>
<reference evidence="1 2" key="1">
    <citation type="submission" date="2018-05" db="EMBL/GenBank/DDBJ databases">
        <title>A metagenomic window into the 2 km-deep terrestrial subsurface aquifer revealed taxonomically and functionally diverse microbial community comprising novel uncultured bacterial lineages.</title>
        <authorList>
            <person name="Kadnikov V.V."/>
            <person name="Mardanov A.V."/>
            <person name="Beletsky A.V."/>
            <person name="Banks D."/>
            <person name="Pimenov N.V."/>
            <person name="Frank Y.A."/>
            <person name="Karnachuk O.V."/>
            <person name="Ravin N.V."/>
        </authorList>
    </citation>
    <scope>NUCLEOTIDE SEQUENCE [LARGE SCALE GENOMIC DNA]</scope>
    <source>
        <strain evidence="1">BY</strain>
    </source>
</reference>
<evidence type="ECO:0000313" key="1">
    <source>
        <dbReference type="EMBL" id="AXA37538.1"/>
    </source>
</evidence>
<protein>
    <submittedName>
        <fullName evidence="1">Uncharacterized protein</fullName>
    </submittedName>
</protein>
<organism evidence="1 2">
    <name type="scientific">Sumerlaea chitinivorans</name>
    <dbReference type="NCBI Taxonomy" id="2250252"/>
    <lineage>
        <taxon>Bacteria</taxon>
        <taxon>Candidatus Sumerlaeota</taxon>
        <taxon>Candidatus Sumerlaeia</taxon>
        <taxon>Candidatus Sumerlaeales</taxon>
        <taxon>Candidatus Sumerlaeaceae</taxon>
        <taxon>Candidatus Sumerlaea</taxon>
    </lineage>
</organism>